<reference evidence="1 2" key="1">
    <citation type="submission" date="2023-07" db="EMBL/GenBank/DDBJ databases">
        <title>Genomic Encyclopedia of Type Strains, Phase IV (KMG-IV): sequencing the most valuable type-strain genomes for metagenomic binning, comparative biology and taxonomic classification.</title>
        <authorList>
            <person name="Goeker M."/>
        </authorList>
    </citation>
    <scope>NUCLEOTIDE SEQUENCE [LARGE SCALE GENOMIC DNA]</scope>
    <source>
        <strain evidence="1 2">DSM 19598</strain>
    </source>
</reference>
<organism evidence="1 2">
    <name type="scientific">Mesobacillus stamsii</name>
    <dbReference type="NCBI Taxonomy" id="225347"/>
    <lineage>
        <taxon>Bacteria</taxon>
        <taxon>Bacillati</taxon>
        <taxon>Bacillota</taxon>
        <taxon>Bacilli</taxon>
        <taxon>Bacillales</taxon>
        <taxon>Bacillaceae</taxon>
        <taxon>Mesobacillus</taxon>
    </lineage>
</organism>
<gene>
    <name evidence="1" type="ORF">J2S25_000914</name>
</gene>
<protein>
    <recommendedName>
        <fullName evidence="3">DUF2313 domain-containing protein</fullName>
    </recommendedName>
</protein>
<evidence type="ECO:0000313" key="2">
    <source>
        <dbReference type="Proteomes" id="UP001242313"/>
    </source>
</evidence>
<accession>A0ABU0FTR4</accession>
<keyword evidence="2" id="KW-1185">Reference proteome</keyword>
<dbReference type="EMBL" id="JAUSUN010000004">
    <property type="protein sequence ID" value="MDQ0412734.1"/>
    <property type="molecule type" value="Genomic_DNA"/>
</dbReference>
<evidence type="ECO:0008006" key="3">
    <source>
        <dbReference type="Google" id="ProtNLM"/>
    </source>
</evidence>
<dbReference type="InterPro" id="IPR018755">
    <property type="entry name" value="Phage_Mu_Gp48"/>
</dbReference>
<dbReference type="RefSeq" id="WP_307191323.1">
    <property type="nucleotide sequence ID" value="NZ_JAUSUN010000004.1"/>
</dbReference>
<dbReference type="Proteomes" id="UP001242313">
    <property type="component" value="Unassembled WGS sequence"/>
</dbReference>
<name>A0ABU0FTR4_9BACI</name>
<dbReference type="Pfam" id="PF10076">
    <property type="entry name" value="Phage_Mu_Gp48"/>
    <property type="match status" value="1"/>
</dbReference>
<comment type="caution">
    <text evidence="1">The sequence shown here is derived from an EMBL/GenBank/DDBJ whole genome shotgun (WGS) entry which is preliminary data.</text>
</comment>
<proteinExistence type="predicted"/>
<sequence>MITVNEMVIELKKELPRFYDQIKDFSELVNADALVLTDLQNSVDDVLDQLFIEKTTWGLDRWEEFFGIYPDSSKPIDQRRSVLKSKIRGAGVTTVSLVKDVAESWYNGEIEVIEMPEKVEIKFTSNYGVPANLQDVKNALREIVPAHLLIEYVFLFILIKDIHQSMTLTEVESLTLNKFAGGDS</sequence>
<evidence type="ECO:0000313" key="1">
    <source>
        <dbReference type="EMBL" id="MDQ0412734.1"/>
    </source>
</evidence>